<dbReference type="GO" id="GO:0003824">
    <property type="term" value="F:catalytic activity"/>
    <property type="evidence" value="ECO:0007669"/>
    <property type="project" value="InterPro"/>
</dbReference>
<comment type="caution">
    <text evidence="1">The sequence shown here is derived from an EMBL/GenBank/DDBJ whole genome shotgun (WGS) entry which is preliminary data.</text>
</comment>
<gene>
    <name evidence="1" type="ORF">T229_01580</name>
</gene>
<organism evidence="1 2">
    <name type="scientific">Tannerella sp. oral taxon BU063 isolate Cell 5</name>
    <dbReference type="NCBI Taxonomy" id="1410950"/>
    <lineage>
        <taxon>Bacteria</taxon>
        <taxon>Pseudomonadati</taxon>
        <taxon>Bacteroidota</taxon>
        <taxon>Bacteroidia</taxon>
        <taxon>Bacteroidales</taxon>
        <taxon>Tannerellaceae</taxon>
        <taxon>Tannerella</taxon>
    </lineage>
</organism>
<dbReference type="SUPFAM" id="SSF56752">
    <property type="entry name" value="D-aminoacid aminotransferase-like PLP-dependent enzymes"/>
    <property type="match status" value="1"/>
</dbReference>
<reference evidence="1 2" key="1">
    <citation type="submission" date="2013-11" db="EMBL/GenBank/DDBJ databases">
        <title>Single cell genomics of uncultured Tannerella BU063 (oral taxon 286).</title>
        <authorList>
            <person name="Beall C.J."/>
            <person name="Campbell A.G."/>
            <person name="Griffen A.L."/>
            <person name="Podar M."/>
            <person name="Leys E.J."/>
        </authorList>
    </citation>
    <scope>NUCLEOTIDE SEQUENCE [LARGE SCALE GENOMIC DNA]</scope>
    <source>
        <strain evidence="1">Cell 5</strain>
    </source>
</reference>
<feature type="non-terminal residue" evidence="1">
    <location>
        <position position="98"/>
    </location>
</feature>
<evidence type="ECO:0008006" key="3">
    <source>
        <dbReference type="Google" id="ProtNLM"/>
    </source>
</evidence>
<sequence length="98" mass="11055">PYTPRPVRTLRLLAADQLDYAHKWADRRALDACFAARAGADDVLLVRHGRLTDTTIANVALWDGHHWCTPAEPLLRGTHRAHLLERGLIVERDLTPCL</sequence>
<evidence type="ECO:0000313" key="1">
    <source>
        <dbReference type="EMBL" id="ETK05693.1"/>
    </source>
</evidence>
<dbReference type="InterPro" id="IPR001544">
    <property type="entry name" value="Aminotrans_IV"/>
</dbReference>
<dbReference type="AlphaFoldDB" id="W2CF76"/>
<dbReference type="Proteomes" id="UP000018872">
    <property type="component" value="Unassembled WGS sequence"/>
</dbReference>
<protein>
    <recommendedName>
        <fullName evidence="3">Aminotransferase class IV</fullName>
    </recommendedName>
</protein>
<dbReference type="InterPro" id="IPR043132">
    <property type="entry name" value="BCAT-like_C"/>
</dbReference>
<dbReference type="Pfam" id="PF01063">
    <property type="entry name" value="Aminotran_4"/>
    <property type="match status" value="1"/>
</dbReference>
<dbReference type="InterPro" id="IPR036038">
    <property type="entry name" value="Aminotransferase-like"/>
</dbReference>
<feature type="non-terminal residue" evidence="1">
    <location>
        <position position="1"/>
    </location>
</feature>
<accession>W2CF76</accession>
<dbReference type="Gene3D" id="3.20.10.10">
    <property type="entry name" value="D-amino Acid Aminotransferase, subunit A, domain 2"/>
    <property type="match status" value="1"/>
</dbReference>
<name>W2CF76_9BACT</name>
<evidence type="ECO:0000313" key="2">
    <source>
        <dbReference type="Proteomes" id="UP000018872"/>
    </source>
</evidence>
<proteinExistence type="predicted"/>
<dbReference type="EMBL" id="AYYC01000333">
    <property type="protein sequence ID" value="ETK05693.1"/>
    <property type="molecule type" value="Genomic_DNA"/>
</dbReference>